<feature type="compositionally biased region" description="Basic and acidic residues" evidence="7">
    <location>
        <begin position="2147"/>
        <end position="2160"/>
    </location>
</feature>
<dbReference type="Gene3D" id="3.40.50.11970">
    <property type="match status" value="1"/>
</dbReference>
<dbReference type="InterPro" id="IPR001881">
    <property type="entry name" value="EGF-like_Ca-bd_dom"/>
</dbReference>
<evidence type="ECO:0000313" key="11">
    <source>
        <dbReference type="Proteomes" id="UP000028837"/>
    </source>
</evidence>
<feature type="compositionally biased region" description="Polar residues" evidence="7">
    <location>
        <begin position="2134"/>
        <end position="2143"/>
    </location>
</feature>
<dbReference type="InterPro" id="IPR006212">
    <property type="entry name" value="Furin_repeat"/>
</dbReference>
<dbReference type="FunFam" id="2.10.25.10:FF:000038">
    <property type="entry name" value="Fibrillin 2"/>
    <property type="match status" value="2"/>
</dbReference>
<evidence type="ECO:0000256" key="6">
    <source>
        <dbReference type="PROSITE-ProRule" id="PRU00076"/>
    </source>
</evidence>
<dbReference type="InterPro" id="IPR005077">
    <property type="entry name" value="Peptidase_C11"/>
</dbReference>
<comment type="similarity">
    <text evidence="1">Belongs to the CRELD family.</text>
</comment>
<dbReference type="CDD" id="cd00054">
    <property type="entry name" value="EGF_CA"/>
    <property type="match status" value="2"/>
</dbReference>
<dbReference type="Proteomes" id="UP000028837">
    <property type="component" value="Unassembled WGS sequence"/>
</dbReference>
<feature type="transmembrane region" description="Helical" evidence="8">
    <location>
        <begin position="57"/>
        <end position="90"/>
    </location>
</feature>
<feature type="domain" description="EGF-like" evidence="9">
    <location>
        <begin position="2708"/>
        <end position="2750"/>
    </location>
</feature>
<feature type="compositionally biased region" description="Low complexity" evidence="7">
    <location>
        <begin position="3025"/>
        <end position="3045"/>
    </location>
</feature>
<dbReference type="SUPFAM" id="SSF57184">
    <property type="entry name" value="Growth factor receptor domain"/>
    <property type="match status" value="1"/>
</dbReference>
<comment type="caution">
    <text evidence="6">Lacks conserved residue(s) required for the propagation of feature annotation.</text>
</comment>
<dbReference type="CDD" id="cd00064">
    <property type="entry name" value="FU"/>
    <property type="match status" value="1"/>
</dbReference>
<dbReference type="InterPro" id="IPR049883">
    <property type="entry name" value="NOTCH1_EGF-like"/>
</dbReference>
<evidence type="ECO:0000256" key="4">
    <source>
        <dbReference type="ARBA" id="ARBA00022737"/>
    </source>
</evidence>
<dbReference type="EMBL" id="AHZU02000478">
    <property type="protein sequence ID" value="KFG43825.1"/>
    <property type="molecule type" value="Genomic_DNA"/>
</dbReference>
<dbReference type="OrthoDB" id="339125at2759"/>
<dbReference type="Gene3D" id="2.10.25.10">
    <property type="entry name" value="Laminin"/>
    <property type="match status" value="3"/>
</dbReference>
<evidence type="ECO:0000313" key="10">
    <source>
        <dbReference type="EMBL" id="KFG43825.1"/>
    </source>
</evidence>
<dbReference type="PROSITE" id="PS01186">
    <property type="entry name" value="EGF_2"/>
    <property type="match status" value="1"/>
</dbReference>
<organism evidence="10 11">
    <name type="scientific">Toxoplasma gondii GAB2-2007-GAL-DOM2</name>
    <dbReference type="NCBI Taxonomy" id="1130820"/>
    <lineage>
        <taxon>Eukaryota</taxon>
        <taxon>Sar</taxon>
        <taxon>Alveolata</taxon>
        <taxon>Apicomplexa</taxon>
        <taxon>Conoidasida</taxon>
        <taxon>Coccidia</taxon>
        <taxon>Eucoccidiorida</taxon>
        <taxon>Eimeriorina</taxon>
        <taxon>Sarcocystidae</taxon>
        <taxon>Toxoplasma</taxon>
    </lineage>
</organism>
<feature type="region of interest" description="Disordered" evidence="7">
    <location>
        <begin position="1649"/>
        <end position="1785"/>
    </location>
</feature>
<keyword evidence="8" id="KW-0812">Transmembrane</keyword>
<sequence>MEPRLPSSSSQMASLSSLWPVLHDPRASLSSQFCEEKSRFPAKTPSAFSSSSVRRRCLLVAAFLVTISASSIVVLPLCRALLFSLSASFLNWYLQTPSWEAFFGKWMLEGGGYCVAFLGTCVALTQLGFAPFLLSVKHGLSRAFFACVCPCFSARNPLGGQFRRPKPTVQSFWRPRRSPKWIPRRRRPAFFWYGLFLLTLAFPPRGTATVVVRESTRTQMLPPAEKAAERWLREGDKCSGRTATTVPHELTEEINKRVFFCPLSGERAARAETGLKCRSAFSFPFRFSRASASLLRTTHARLKTRTWRRQRKAHQSSPTSLDHVEASWLPTLFSRSFCLPSFSSSSSLSSSSLASSLSLESLLMPAAASQKCREAVLQRKQDPVLPVSSRPFSSLPPSVPSSRPSRPSDTRLSIFSFFADLSSSLCSLSLRPAFSLLSPSWDLRGLPVLLYGSAAPLLETPRKERRREKEEGRGWRDRRGQVGKESAEGAGTESPEPWPIGEQTSPVPFGGLGLRSAAPFTLEASLDGFSPLSSPSSERKKCHSSCLSCSRPGAQNACRSCPNQIASPSEVFTFSSSASASSLSSPALWSTPGASVSSGLPYISGSSEFLSPSSSALSSSQLHSLPYILAPLYPDGSGFCVPVAPGDVSPSAADICLNLNSEQSDAVSSCTHFSPSLPHPEKPSSAFSSSCSLSSPSALSSSASASTMPCSFAAENRFVGGRVDTEQRREEGEKDREKVKDRVVGHCHPSCLTCRADCCYRKADNCLSCDLKSSSLRRLYSDGTGRCLSIRKRDEAPPIVGSSSSGRREEASELSDEYGAVGDWFQALAGFVDLQTSWEFITGQTSVSNATASSPPSSSPAFTSTSSSTPPPSSSSSVFSSGSPSTSASSTSSTSASPSSASFRPLLSSFAESPFALPPPSASSVCRALPSSASALPLLHFLHLFFLHADNNLEESALMDMEEILSPYVGRRALNAILAAQNSGVSGGGTPGGAASQTPPPLAPHLALGQMYIVALLDRPKSGSPSKATEASIGRVHICGNVEYTQKGKIRVRGNKTISVQEGWQGTVELSSETAYELLRVKNEDGGFEWMLLRDLGEVDMNSPSVLAAFIERNLNLFPTRHAALTLWNHGSAWVGFGDDESNADHSPMSLKEIVQGLQKGLRGSVRGKNDPAFKFSVLGFDACLMASYDVLEAVAPFAHFVIASEDNEPGHGWNYHLTDPTTLFLDDGAHAAGSRSRQPPSRRAFFSSDFSTPASLSASVASLASPAPFRLSTAYEYASRFVASYALHPRTSVALTLSLIEVKTFLTFKHKFEEVMDHLFACGGSSISAIVRRALAASFTIRGCEMVSLCSCFDLLDFLDHLLRLLSAQRQQIYSSSPSLSAPTSSASPPRKRAAPAPLLSVSEKVASLRRMLKAMVVMEVGGREDGRYAGLSMYFPDPNMQLHCKNTRGAALWAEQYHRSVQSRYASFVKSVQNNQRGGACYFSSPVGSAPPPQATEASPQPAEEAEEEPFEVLEARLLGGRRQRGNPLVGLAAIAPSSLMFALTFRGFVSSVHGKEASASDASHPQRKRNEQSTELQSHEVHLAFLPPSSSLVPASSSRPASLRPPPAAPGGVNSATEWARAREKGDLHIVVEVFSTLQASMTDINDIDWGGSLGEERDENEPQEERQDDRNPEKRTHRTSEDEEMLGTGKQVRPAENSRSPSVRYGETGATRKDGKVEEKKPRDEEKEERNERKDAKRRAPEASEPASISSSVSPEKEGDRKEAHAEGNKAKAPRRKAENLSVVESWWDERVWLLRQKRAVLPSFKDPRRLPLALDRQTESEEDDADEESDGEDWIQDEGKDDYLESLLVAMQDVPESPSRRNTEERRIFTFPFIFYEDAAGLECARGSVASFAFAHGNSTSLSAPSLAPSRSESPGSPLPSASSSHEPRTSDRTSVLTARRLADAEEWREANKETEQRSRKEGGFSEVLVNTSRERLSSTGRPGESGEDRGGWEVVKKRAKGPFFSRPFVVSSETLVSFPDAAAGSAGRRHLQSKRREGLGSSSSASSSSSYVFPGASSGVTGQREDGRACGERAYLLGEMEGDRVANLSLYVVVNNMPTERPQTSGGILLPIRKRFTFERFQPPDRSASASLTSEKSQAPRWREATDEEAERRETLLQEQLAAALREEREGQAFAASGDREKHREQSEAGRRTEGKERKDGGTEDEETSSGASPREAERTDWWLGNAQSGKKEGGGEQEQGQEGGEDPGPRSSEREEKREERGDEGETQAPQWTRITMEELAGDVLFLWGEKEDVGELEIVSVSRGTYARLQKEKKTHGKEGDSTPARKQKEGETDRRDMSEGNGGGLAEIDTRHILGFVMQSITEKRGGFLLSLPAPPEETTSSPFSFFSSFFSFDSGEQKTKGDVCELTWIGDGICDPPCDRPEFAADGGDCPHRSRLGRLWLDQQQPTGPCINNQCGLNAICEENPTSSDFSLSADNLPPRTRLVYFEKGIQRQPASSSSSSTPSASSPASSNSFVPASAFVSAPSFASSTLSDFLYSPEADDSQASMGKVGSDRKPTTQENAIENQASQSAPATSTVWFTPKGSYRCRCKVGYEGDGLNCRDIDECAAEETSPCHPAALCINTKGSFRCVCKAHYVGDGVTFCVPQSDLVPGDTSNSVAQCVDKEGRPSCLATLHCLPDGSCGCSEGYVRTTADTCEDIDECEEGLASCAPASLALCINTEGGYFCSCREGYEGDGRQCVKGPSVLHARFVVSVDFRPTMEREGGIDGFTRLFRDSVAEAVPTLSRERIEVLRVSEGSISILLRIHPPSSSPFSSRKKRPFASRDAAEGGVHQTGDKENALAAEGRDARFVKEDETPLTSAEILLALQYQLEDPTSPLRTGPFGEYAAVSSLEEYHFLTKSQAYGTHDVLDLLTSWLPAWITDHVPRSIIVGVEICFFVVAFLILLNCLIKICRRRKKRNEIRSQSARTVRRRPAFCCCCMGASSSEDEREIPLPPRRAPVSSFQQHRSTPHQTPLYSLPPSSSSSVLSSSSRPLGETRTDRERKERIGRIFPGDSEEGMRDKETLEKMKSVEAYHRQIIAEEQRRRYASRVALG</sequence>
<evidence type="ECO:0000256" key="8">
    <source>
        <dbReference type="SAM" id="Phobius"/>
    </source>
</evidence>
<feature type="compositionally biased region" description="Basic and acidic residues" evidence="7">
    <location>
        <begin position="2318"/>
        <end position="2329"/>
    </location>
</feature>
<keyword evidence="4" id="KW-0677">Repeat</keyword>
<dbReference type="InterPro" id="IPR018097">
    <property type="entry name" value="EGF_Ca-bd_CS"/>
</dbReference>
<dbReference type="VEuPathDB" id="ToxoDB:TGDOM2_269930"/>
<feature type="region of interest" description="Disordered" evidence="7">
    <location>
        <begin position="2177"/>
        <end position="2282"/>
    </location>
</feature>
<evidence type="ECO:0000256" key="3">
    <source>
        <dbReference type="ARBA" id="ARBA00022729"/>
    </source>
</evidence>
<evidence type="ECO:0000256" key="5">
    <source>
        <dbReference type="ARBA" id="ARBA00023157"/>
    </source>
</evidence>
<feature type="compositionally biased region" description="Polar residues" evidence="7">
    <location>
        <begin position="3012"/>
        <end position="3023"/>
    </location>
</feature>
<feature type="compositionally biased region" description="Basic and acidic residues" evidence="7">
    <location>
        <begin position="1714"/>
        <end position="1746"/>
    </location>
</feature>
<evidence type="ECO:0000256" key="1">
    <source>
        <dbReference type="ARBA" id="ARBA00005897"/>
    </source>
</evidence>
<feature type="region of interest" description="Disordered" evidence="7">
    <location>
        <begin position="1377"/>
        <end position="1399"/>
    </location>
</feature>
<reference evidence="10 11" key="1">
    <citation type="submission" date="2014-02" db="EMBL/GenBank/DDBJ databases">
        <authorList>
            <person name="Sibley D."/>
            <person name="Venepally P."/>
            <person name="Karamycheva S."/>
            <person name="Hadjithomas M."/>
            <person name="Khan A."/>
            <person name="Brunk B."/>
            <person name="Roos D."/>
            <person name="Caler E."/>
            <person name="Lorenzi H."/>
        </authorList>
    </citation>
    <scope>NUCLEOTIDE SEQUENCE [LARGE SCALE GENOMIC DNA]</scope>
    <source>
        <strain evidence="10 11">GAB2-2007-GAL-DOM2</strain>
    </source>
</reference>
<feature type="region of interest" description="Disordered" evidence="7">
    <location>
        <begin position="1817"/>
        <end position="1843"/>
    </location>
</feature>
<feature type="domain" description="EGF-like" evidence="9">
    <location>
        <begin position="2612"/>
        <end position="2654"/>
    </location>
</feature>
<keyword evidence="8" id="KW-1133">Transmembrane helix</keyword>
<feature type="compositionally biased region" description="Basic and acidic residues" evidence="7">
    <location>
        <begin position="1990"/>
        <end position="1999"/>
    </location>
</feature>
<feature type="transmembrane region" description="Helical" evidence="8">
    <location>
        <begin position="190"/>
        <end position="212"/>
    </location>
</feature>
<feature type="region of interest" description="Disordered" evidence="7">
    <location>
        <begin position="1591"/>
        <end position="1621"/>
    </location>
</feature>
<dbReference type="PANTHER" id="PTHR37835">
    <property type="entry name" value="ALPHA-CLOSTRIPAIN"/>
    <property type="match status" value="1"/>
</dbReference>
<dbReference type="Pfam" id="PF07645">
    <property type="entry name" value="EGF_CA"/>
    <property type="match status" value="2"/>
</dbReference>
<feature type="region of interest" description="Disordered" evidence="7">
    <location>
        <begin position="1559"/>
        <end position="1579"/>
    </location>
</feature>
<feature type="region of interest" description="Disordered" evidence="7">
    <location>
        <begin position="462"/>
        <end position="505"/>
    </location>
</feature>
<feature type="region of interest" description="Disordered" evidence="7">
    <location>
        <begin position="2819"/>
        <end position="2849"/>
    </location>
</feature>
<feature type="compositionally biased region" description="Low complexity" evidence="7">
    <location>
        <begin position="1906"/>
        <end position="1930"/>
    </location>
</feature>
<feature type="region of interest" description="Disordered" evidence="7">
    <location>
        <begin position="2028"/>
        <end position="2072"/>
    </location>
</feature>
<feature type="region of interest" description="Disordered" evidence="7">
    <location>
        <begin position="1487"/>
        <end position="1512"/>
    </location>
</feature>
<feature type="compositionally biased region" description="Basic and acidic residues" evidence="7">
    <location>
        <begin position="2335"/>
        <end position="2347"/>
    </location>
</feature>
<dbReference type="PANTHER" id="PTHR37835:SF1">
    <property type="entry name" value="ALPHA-CLOSTRIPAIN"/>
    <property type="match status" value="1"/>
</dbReference>
<name>A0A086KHF7_TOXGO</name>
<feature type="transmembrane region" description="Helical" evidence="8">
    <location>
        <begin position="110"/>
        <end position="134"/>
    </location>
</feature>
<keyword evidence="3" id="KW-0732">Signal</keyword>
<feature type="compositionally biased region" description="Basic and acidic residues" evidence="7">
    <location>
        <begin position="3046"/>
        <end position="3059"/>
    </location>
</feature>
<feature type="region of interest" description="Disordered" evidence="7">
    <location>
        <begin position="387"/>
        <end position="408"/>
    </location>
</feature>
<feature type="compositionally biased region" description="Acidic residues" evidence="7">
    <location>
        <begin position="1825"/>
        <end position="1841"/>
    </location>
</feature>
<dbReference type="SMART" id="SM00179">
    <property type="entry name" value="EGF_CA"/>
    <property type="match status" value="2"/>
</dbReference>
<evidence type="ECO:0000256" key="7">
    <source>
        <dbReference type="SAM" id="MobiDB-lite"/>
    </source>
</evidence>
<feature type="compositionally biased region" description="Basic and acidic residues" evidence="7">
    <location>
        <begin position="1667"/>
        <end position="1684"/>
    </location>
</feature>
<keyword evidence="2 6" id="KW-0245">EGF-like domain</keyword>
<feature type="compositionally biased region" description="Basic and acidic residues" evidence="7">
    <location>
        <begin position="467"/>
        <end position="487"/>
    </location>
</feature>
<feature type="region of interest" description="Disordered" evidence="7">
    <location>
        <begin position="2501"/>
        <end position="2523"/>
    </location>
</feature>
<dbReference type="PROSITE" id="PS50026">
    <property type="entry name" value="EGF_3"/>
    <property type="match status" value="2"/>
</dbReference>
<feature type="transmembrane region" description="Helical" evidence="8">
    <location>
        <begin position="2939"/>
        <end position="2960"/>
    </location>
</feature>
<comment type="caution">
    <text evidence="10">The sequence shown here is derived from an EMBL/GenBank/DDBJ whole genome shotgun (WGS) entry which is preliminary data.</text>
</comment>
<dbReference type="Pfam" id="PF03415">
    <property type="entry name" value="Peptidase_C11"/>
    <property type="match status" value="1"/>
</dbReference>
<feature type="region of interest" description="Disordered" evidence="7">
    <location>
        <begin position="848"/>
        <end position="898"/>
    </location>
</feature>
<feature type="compositionally biased region" description="Basic and acidic residues" evidence="7">
    <location>
        <begin position="1759"/>
        <end position="1774"/>
    </location>
</feature>
<keyword evidence="5 6" id="KW-1015">Disulfide bond</keyword>
<dbReference type="InterPro" id="IPR009030">
    <property type="entry name" value="Growth_fac_rcpt_cys_sf"/>
</dbReference>
<feature type="region of interest" description="Disordered" evidence="7">
    <location>
        <begin position="2127"/>
        <end position="2160"/>
    </location>
</feature>
<feature type="compositionally biased region" description="Basic and acidic residues" evidence="7">
    <location>
        <begin position="2254"/>
        <end position="2268"/>
    </location>
</feature>
<feature type="compositionally biased region" description="Low complexity" evidence="7">
    <location>
        <begin position="1747"/>
        <end position="1758"/>
    </location>
</feature>
<protein>
    <submittedName>
        <fullName evidence="10">Calcium binding egf domain-containing protein</fullName>
    </submittedName>
</protein>
<dbReference type="PROSITE" id="PS00010">
    <property type="entry name" value="ASX_HYDROXYL"/>
    <property type="match status" value="2"/>
</dbReference>
<keyword evidence="8" id="KW-0472">Membrane</keyword>
<feature type="disulfide bond" evidence="6">
    <location>
        <begin position="2719"/>
        <end position="2736"/>
    </location>
</feature>
<feature type="compositionally biased region" description="Basic and acidic residues" evidence="7">
    <location>
        <begin position="1946"/>
        <end position="1969"/>
    </location>
</feature>
<feature type="compositionally biased region" description="Low complexity" evidence="7">
    <location>
        <begin position="1591"/>
        <end position="1605"/>
    </location>
</feature>
<dbReference type="SMART" id="SM00181">
    <property type="entry name" value="EGF"/>
    <property type="match status" value="3"/>
</dbReference>
<feature type="region of interest" description="Disordered" evidence="7">
    <location>
        <begin position="2318"/>
        <end position="2355"/>
    </location>
</feature>
<evidence type="ECO:0000259" key="9">
    <source>
        <dbReference type="PROSITE" id="PS50026"/>
    </source>
</evidence>
<feature type="region of interest" description="Disordered" evidence="7">
    <location>
        <begin position="2996"/>
        <end position="3071"/>
    </location>
</feature>
<accession>A0A086KHF7</accession>
<dbReference type="PROSITE" id="PS01187">
    <property type="entry name" value="EGF_CA"/>
    <property type="match status" value="2"/>
</dbReference>
<gene>
    <name evidence="10" type="ORF">TGDOM2_269930</name>
</gene>
<dbReference type="InterPro" id="IPR000152">
    <property type="entry name" value="EGF-type_Asp/Asn_hydroxyl_site"/>
</dbReference>
<feature type="compositionally biased region" description="Basic and acidic residues" evidence="7">
    <location>
        <begin position="2184"/>
        <end position="2208"/>
    </location>
</feature>
<feature type="compositionally biased region" description="Low complexity" evidence="7">
    <location>
        <begin position="2047"/>
        <end position="2056"/>
    </location>
</feature>
<proteinExistence type="inferred from homology"/>
<feature type="region of interest" description="Disordered" evidence="7">
    <location>
        <begin position="1906"/>
        <end position="1999"/>
    </location>
</feature>
<dbReference type="InterPro" id="IPR000742">
    <property type="entry name" value="EGF"/>
</dbReference>
<dbReference type="GO" id="GO:0005509">
    <property type="term" value="F:calcium ion binding"/>
    <property type="evidence" value="ECO:0007669"/>
    <property type="project" value="InterPro"/>
</dbReference>
<feature type="compositionally biased region" description="Low complexity" evidence="7">
    <location>
        <begin position="2504"/>
        <end position="2523"/>
    </location>
</feature>
<evidence type="ECO:0000256" key="2">
    <source>
        <dbReference type="ARBA" id="ARBA00022536"/>
    </source>
</evidence>